<feature type="compositionally biased region" description="Basic and acidic residues" evidence="1">
    <location>
        <begin position="1424"/>
        <end position="1446"/>
    </location>
</feature>
<feature type="region of interest" description="Disordered" evidence="1">
    <location>
        <begin position="370"/>
        <end position="406"/>
    </location>
</feature>
<accession>A0A0N4ZZN3</accession>
<organism evidence="2 3">
    <name type="scientific">Parastrongyloides trichosuri</name>
    <name type="common">Possum-specific nematode worm</name>
    <dbReference type="NCBI Taxonomy" id="131310"/>
    <lineage>
        <taxon>Eukaryota</taxon>
        <taxon>Metazoa</taxon>
        <taxon>Ecdysozoa</taxon>
        <taxon>Nematoda</taxon>
        <taxon>Chromadorea</taxon>
        <taxon>Rhabditida</taxon>
        <taxon>Tylenchina</taxon>
        <taxon>Panagrolaimomorpha</taxon>
        <taxon>Strongyloidoidea</taxon>
        <taxon>Strongyloididae</taxon>
        <taxon>Parastrongyloides</taxon>
    </lineage>
</organism>
<dbReference type="WBParaSite" id="PTRK_0001444300.1">
    <property type="protein sequence ID" value="PTRK_0001444300.1"/>
    <property type="gene ID" value="PTRK_0001444300"/>
</dbReference>
<proteinExistence type="predicted"/>
<feature type="compositionally biased region" description="Basic and acidic residues" evidence="1">
    <location>
        <begin position="632"/>
        <end position="643"/>
    </location>
</feature>
<feature type="compositionally biased region" description="Low complexity" evidence="1">
    <location>
        <begin position="218"/>
        <end position="233"/>
    </location>
</feature>
<evidence type="ECO:0000256" key="1">
    <source>
        <dbReference type="SAM" id="MobiDB-lite"/>
    </source>
</evidence>
<name>A0A0N4ZZN3_PARTI</name>
<feature type="region of interest" description="Disordered" evidence="1">
    <location>
        <begin position="594"/>
        <end position="613"/>
    </location>
</feature>
<feature type="compositionally biased region" description="Low complexity" evidence="1">
    <location>
        <begin position="594"/>
        <end position="607"/>
    </location>
</feature>
<feature type="compositionally biased region" description="Low complexity" evidence="1">
    <location>
        <begin position="83"/>
        <end position="94"/>
    </location>
</feature>
<feature type="region of interest" description="Disordered" evidence="1">
    <location>
        <begin position="163"/>
        <end position="277"/>
    </location>
</feature>
<feature type="compositionally biased region" description="Gly residues" evidence="1">
    <location>
        <begin position="382"/>
        <end position="401"/>
    </location>
</feature>
<reference evidence="3" key="1">
    <citation type="submission" date="2017-02" db="UniProtKB">
        <authorList>
            <consortium name="WormBaseParasite"/>
        </authorList>
    </citation>
    <scope>IDENTIFICATION</scope>
</reference>
<feature type="compositionally biased region" description="Basic residues" evidence="1">
    <location>
        <begin position="727"/>
        <end position="737"/>
    </location>
</feature>
<feature type="region of interest" description="Disordered" evidence="1">
    <location>
        <begin position="618"/>
        <end position="809"/>
    </location>
</feature>
<evidence type="ECO:0000313" key="2">
    <source>
        <dbReference type="Proteomes" id="UP000038045"/>
    </source>
</evidence>
<evidence type="ECO:0000313" key="3">
    <source>
        <dbReference type="WBParaSite" id="PTRK_0001444300.1"/>
    </source>
</evidence>
<feature type="compositionally biased region" description="Basic residues" evidence="1">
    <location>
        <begin position="686"/>
        <end position="704"/>
    </location>
</feature>
<dbReference type="Proteomes" id="UP000038045">
    <property type="component" value="Unplaced"/>
</dbReference>
<feature type="compositionally biased region" description="Low complexity" evidence="1">
    <location>
        <begin position="186"/>
        <end position="197"/>
    </location>
</feature>
<feature type="compositionally biased region" description="Basic residues" evidence="1">
    <location>
        <begin position="786"/>
        <end position="809"/>
    </location>
</feature>
<sequence length="1534" mass="159884">MTAPSLRPVEIAVVLQRRHRLSRALNGAEVQGRGDDAGLVMVGLGDDLAPGADNGGTPPGLATVLVRPALGRGQDEGAGLDGAGAQQGLPVGLAGRAGEGGGHRDHRRPALGQGAIEVRETHIIADAEAQPPPGRFGHACRVAGTHRGALTIGLAARQIDDRPAASDWRRGCRRARQSARWPSRSAATRPIPGPGRAARGRRHRRPRSTGRRRERPGAVRGSWSPRASGSAWRRPPPPRGPRARHGPVPQPPSPASASESARCRAARPSGRQQGVETAARVQGVDVVGAAHMFVADEYLREGRLAVGAGDHLGLDLGITRGDDFGEFHALALQQAHGGGAIGATGLGVDDDFGQRRVSLTQISALLRRFARGSHPRDDGQVHGAGSGGQKDAGAGLGGGPGRQDIVDQKDAPALDAATPRLGDSEGLFHVQTPPARRLAALAVGRSAADQGVGQVVEPGVASQRARDFGGLIEAPRQQATAVQGHRDHGVGLGHHVGARPRDPAGEQGGELLLVAVLELEDQAARGLIVDASRAGPGEGVGLDLTGQAAVGGEVAAIILKRRAAAVADGGLQEHHPAPGVGRQARRGRGLAAVVGHGRQQQVQQTTRHPARAQRYMGRRVFQSGPPTPILNGHERPLLRSPDHLRRRPPRRAPEPRRPTFPRRRLPARSRRRQCGPQSGGDPARVSHARRPVAPSRRLRPRGGRQRSEGSRRRGPRRRAASADGSSRRRGWRRRRGPGRPVWRRCPALPAIHGSAHLPAFRRSQPCRPETPKDRPDACPRAAGRSGRGRRDRSGRRRRPGRSERRRRSCRLRPDVEQVLALDQHLEVALAHDLLEGAAGMLVRQHPVVRFHDDAEGVVHPVGGAGEQVFFEALDVDLGQEERAVVDAGDQFGNGDDGQARFGAFSADTPSGVGGDQGDKARLGADGGLGHRDGGEGLGVQTQHGGVGGVRLDRDDASLGEGLMEPARGGADIGPGVDDDRNLTSDQHLAIALLQPGLDGRDLQAVFLLAEDLTQGGDVAIAAPDVESAKARQVDNGGRRRIAGGYSLEGGTQAETSDVFEEGADTGHARSDSPRAHQSLVVGRRRGAVDGGDVGAEIDGEAVAVHGLVGLANSHDHTSPVSIFTGSSGFHQRAVGDRLGQLAGRGGRGCAIDGDADELGRALAVLDQLVGQIEHHPVQGGREVLQPAVADPADARRARGAGGEQQGRVIGRGVAVHGDAVEGGADVQVQQGLQHRRGDVGVGDDEGQHGGHVRRDHARALGDAGDLHLDAFDLTFRVRALGEGVRGHDAEAGLSPGVGLQARFDVGQAGGDLGLVQHHADDPGRGQHDVALTAVEALGHLGRRAACRVSPGLAGEGVGAAGVDDQGLDPLAAALVGVQLTFAPVHRGRAHLVAGEDAGAGRALGEAEDHQIVALVLVEARASRGDLDPADGRNGREGHGQRRDHQARLAGRSLGGRRLGGALQGRGQRVQRLFDGGFDHLAGRTGFGGRTVHEATVPAGEATTGEAGAGLGCAAGLAGLRKTSTEALPRSCSSN</sequence>
<feature type="compositionally biased region" description="Basic residues" evidence="1">
    <location>
        <begin position="198"/>
        <end position="214"/>
    </location>
</feature>
<feature type="compositionally biased region" description="Basic residues" evidence="1">
    <location>
        <begin position="659"/>
        <end position="673"/>
    </location>
</feature>
<feature type="region of interest" description="Disordered" evidence="1">
    <location>
        <begin position="1424"/>
        <end position="1451"/>
    </location>
</feature>
<protein>
    <submittedName>
        <fullName evidence="3">PE-PGRS family protein</fullName>
    </submittedName>
</protein>
<feature type="region of interest" description="Disordered" evidence="1">
    <location>
        <begin position="73"/>
        <end position="110"/>
    </location>
</feature>
<keyword evidence="2" id="KW-1185">Reference proteome</keyword>